<dbReference type="InParanoid" id="A0A2N3NLT7"/>
<dbReference type="OrthoDB" id="7042322at2759"/>
<dbReference type="InterPro" id="IPR004839">
    <property type="entry name" value="Aminotransferase_I/II_large"/>
</dbReference>
<feature type="domain" description="Aminotransferase class I/classII large" evidence="2">
    <location>
        <begin position="53"/>
        <end position="400"/>
    </location>
</feature>
<dbReference type="Pfam" id="PF00155">
    <property type="entry name" value="Aminotran_1_2"/>
    <property type="match status" value="1"/>
</dbReference>
<dbReference type="InterPro" id="IPR015422">
    <property type="entry name" value="PyrdxlP-dep_Trfase_small"/>
</dbReference>
<dbReference type="EMBL" id="NLAX01000001">
    <property type="protein sequence ID" value="PKS13387.1"/>
    <property type="molecule type" value="Genomic_DNA"/>
</dbReference>
<evidence type="ECO:0000313" key="4">
    <source>
        <dbReference type="Proteomes" id="UP000233524"/>
    </source>
</evidence>
<dbReference type="PRINTS" id="PR00753">
    <property type="entry name" value="ACCSYNTHASE"/>
</dbReference>
<comment type="caution">
    <text evidence="3">The sequence shown here is derived from an EMBL/GenBank/DDBJ whole genome shotgun (WGS) entry which is preliminary data.</text>
</comment>
<dbReference type="GO" id="GO:0030170">
    <property type="term" value="F:pyridoxal phosphate binding"/>
    <property type="evidence" value="ECO:0007669"/>
    <property type="project" value="InterPro"/>
</dbReference>
<dbReference type="SUPFAM" id="SSF53383">
    <property type="entry name" value="PLP-dependent transferases"/>
    <property type="match status" value="1"/>
</dbReference>
<evidence type="ECO:0000313" key="3">
    <source>
        <dbReference type="EMBL" id="PKS13387.1"/>
    </source>
</evidence>
<dbReference type="Proteomes" id="UP000233524">
    <property type="component" value="Unassembled WGS sequence"/>
</dbReference>
<dbReference type="InterPro" id="IPR050478">
    <property type="entry name" value="Ethylene_sulfur-biosynth"/>
</dbReference>
<accession>A0A2N3NLT7</accession>
<dbReference type="Gene3D" id="3.40.640.10">
    <property type="entry name" value="Type I PLP-dependent aspartate aminotransferase-like (Major domain)"/>
    <property type="match status" value="1"/>
</dbReference>
<dbReference type="PANTHER" id="PTHR43795:SF39">
    <property type="entry name" value="AMINOTRANSFERASE CLASS I_CLASSII DOMAIN-CONTAINING PROTEIN"/>
    <property type="match status" value="1"/>
</dbReference>
<gene>
    <name evidence="3" type="ORF">jhhlp_000158</name>
</gene>
<protein>
    <recommendedName>
        <fullName evidence="2">Aminotransferase class I/classII large domain-containing protein</fullName>
    </recommendedName>
</protein>
<proteinExistence type="predicted"/>
<dbReference type="CDD" id="cd00609">
    <property type="entry name" value="AAT_like"/>
    <property type="match status" value="1"/>
</dbReference>
<dbReference type="AlphaFoldDB" id="A0A2N3NLT7"/>
<dbReference type="GO" id="GO:0006520">
    <property type="term" value="P:amino acid metabolic process"/>
    <property type="evidence" value="ECO:0007669"/>
    <property type="project" value="TreeGrafter"/>
</dbReference>
<dbReference type="InterPro" id="IPR015421">
    <property type="entry name" value="PyrdxlP-dep_Trfase_major"/>
</dbReference>
<dbReference type="GO" id="GO:0008483">
    <property type="term" value="F:transaminase activity"/>
    <property type="evidence" value="ECO:0007669"/>
    <property type="project" value="TreeGrafter"/>
</dbReference>
<name>A0A2N3NLT7_9PEZI</name>
<dbReference type="PANTHER" id="PTHR43795">
    <property type="entry name" value="BIFUNCTIONAL ASPARTATE AMINOTRANSFERASE AND GLUTAMATE/ASPARTATE-PREPHENATE AMINOTRANSFERASE-RELATED"/>
    <property type="match status" value="1"/>
</dbReference>
<dbReference type="STRING" id="41688.A0A2N3NLT7"/>
<keyword evidence="1" id="KW-0663">Pyridoxal phosphate</keyword>
<dbReference type="Gene3D" id="3.90.1150.10">
    <property type="entry name" value="Aspartate Aminotransferase, domain 1"/>
    <property type="match status" value="1"/>
</dbReference>
<evidence type="ECO:0000259" key="2">
    <source>
        <dbReference type="Pfam" id="PF00155"/>
    </source>
</evidence>
<dbReference type="VEuPathDB" id="FungiDB:jhhlp_000158"/>
<dbReference type="InterPro" id="IPR015424">
    <property type="entry name" value="PyrdxlP-dep_Trfase"/>
</dbReference>
<reference evidence="3 4" key="1">
    <citation type="journal article" date="2017" name="G3 (Bethesda)">
        <title>First Draft Genome Sequence of the Pathogenic Fungus Lomentospora prolificans (Formerly Scedosporium prolificans).</title>
        <authorList>
            <person name="Luo R."/>
            <person name="Zimin A."/>
            <person name="Workman R."/>
            <person name="Fan Y."/>
            <person name="Pertea G."/>
            <person name="Grossman N."/>
            <person name="Wear M.P."/>
            <person name="Jia B."/>
            <person name="Miller H."/>
            <person name="Casadevall A."/>
            <person name="Timp W."/>
            <person name="Zhang S.X."/>
            <person name="Salzberg S.L."/>
        </authorList>
    </citation>
    <scope>NUCLEOTIDE SEQUENCE [LARGE SCALE GENOMIC DNA]</scope>
    <source>
        <strain evidence="3 4">JHH-5317</strain>
    </source>
</reference>
<keyword evidence="4" id="KW-1185">Reference proteome</keyword>
<evidence type="ECO:0000256" key="1">
    <source>
        <dbReference type="ARBA" id="ARBA00022898"/>
    </source>
</evidence>
<sequence length="407" mass="45038">MLSSRGTDWAKVGYLHGKENPYDPVHNPDGTVYMFNSFNVDVHECLLTYGEGYTGTVALRTAMANHLNVYFQPAQPIGPEEITFAAGVTDINEACALVTCNPGESIMLGRPNYSSFSKDLVMRTGVKLEYVSFGEVDQFSPACVELFDEAFETATAKGAIIKTLLICNPHNPLGQCYTREALEGLLRFCASKSIHLISDEIYALSTYNQDSEASERFTSVRSIDPTGIIDPSQVHVLYGMSKVEDYGAAGLRLGCVISQNEDFTKAVRATCRFSSPSQFSMFIATKFLENQSFVKEFLATSQRRLYQNRLLVENLLDQVGIDYHRRGNAGLFLWLDLTAHLPLSETGGDGWAAERLLSERFTKAGVVIDPGVIYSAPRPGRFRLVFTVDEATAREGIHRIASVLSKE</sequence>
<organism evidence="3 4">
    <name type="scientific">Lomentospora prolificans</name>
    <dbReference type="NCBI Taxonomy" id="41688"/>
    <lineage>
        <taxon>Eukaryota</taxon>
        <taxon>Fungi</taxon>
        <taxon>Dikarya</taxon>
        <taxon>Ascomycota</taxon>
        <taxon>Pezizomycotina</taxon>
        <taxon>Sordariomycetes</taxon>
        <taxon>Hypocreomycetidae</taxon>
        <taxon>Microascales</taxon>
        <taxon>Microascaceae</taxon>
        <taxon>Lomentospora</taxon>
    </lineage>
</organism>